<feature type="compositionally biased region" description="Basic and acidic residues" evidence="1">
    <location>
        <begin position="1"/>
        <end position="14"/>
    </location>
</feature>
<evidence type="ECO:0000256" key="1">
    <source>
        <dbReference type="SAM" id="MobiDB-lite"/>
    </source>
</evidence>
<name>A0AA88IU79_FICCA</name>
<comment type="caution">
    <text evidence="2">The sequence shown here is derived from an EMBL/GenBank/DDBJ whole genome shotgun (WGS) entry which is preliminary data.</text>
</comment>
<protein>
    <submittedName>
        <fullName evidence="2">Uncharacterized protein</fullName>
    </submittedName>
</protein>
<reference evidence="2" key="1">
    <citation type="submission" date="2023-07" db="EMBL/GenBank/DDBJ databases">
        <title>draft genome sequence of fig (Ficus carica).</title>
        <authorList>
            <person name="Takahashi T."/>
            <person name="Nishimura K."/>
        </authorList>
    </citation>
    <scope>NUCLEOTIDE SEQUENCE</scope>
</reference>
<dbReference type="AlphaFoldDB" id="A0AA88IU79"/>
<evidence type="ECO:0000313" key="2">
    <source>
        <dbReference type="EMBL" id="GMN57783.1"/>
    </source>
</evidence>
<organism evidence="2 3">
    <name type="scientific">Ficus carica</name>
    <name type="common">Common fig</name>
    <dbReference type="NCBI Taxonomy" id="3494"/>
    <lineage>
        <taxon>Eukaryota</taxon>
        <taxon>Viridiplantae</taxon>
        <taxon>Streptophyta</taxon>
        <taxon>Embryophyta</taxon>
        <taxon>Tracheophyta</taxon>
        <taxon>Spermatophyta</taxon>
        <taxon>Magnoliopsida</taxon>
        <taxon>eudicotyledons</taxon>
        <taxon>Gunneridae</taxon>
        <taxon>Pentapetalae</taxon>
        <taxon>rosids</taxon>
        <taxon>fabids</taxon>
        <taxon>Rosales</taxon>
        <taxon>Moraceae</taxon>
        <taxon>Ficeae</taxon>
        <taxon>Ficus</taxon>
    </lineage>
</organism>
<sequence length="48" mass="4998">MAVADKGDRGEGGVEGKVAAASPREYERREGGGAVGGRVKDRVGRRNL</sequence>
<gene>
    <name evidence="2" type="ORF">TIFTF001_026893</name>
</gene>
<evidence type="ECO:0000313" key="3">
    <source>
        <dbReference type="Proteomes" id="UP001187192"/>
    </source>
</evidence>
<dbReference type="EMBL" id="BTGU01000072">
    <property type="protein sequence ID" value="GMN57783.1"/>
    <property type="molecule type" value="Genomic_DNA"/>
</dbReference>
<dbReference type="Proteomes" id="UP001187192">
    <property type="component" value="Unassembled WGS sequence"/>
</dbReference>
<proteinExistence type="predicted"/>
<feature type="compositionally biased region" description="Basic and acidic residues" evidence="1">
    <location>
        <begin position="38"/>
        <end position="48"/>
    </location>
</feature>
<feature type="region of interest" description="Disordered" evidence="1">
    <location>
        <begin position="1"/>
        <end position="48"/>
    </location>
</feature>
<keyword evidence="3" id="KW-1185">Reference proteome</keyword>
<accession>A0AA88IU79</accession>